<dbReference type="PANTHER" id="PTHR47955:SF19">
    <property type="entry name" value="CYTOCHROME P450 71A9-LIKE ISOFORM X1"/>
    <property type="match status" value="1"/>
</dbReference>
<dbReference type="GO" id="GO:0005506">
    <property type="term" value="F:iron ion binding"/>
    <property type="evidence" value="ECO:0007669"/>
    <property type="project" value="InterPro"/>
</dbReference>
<evidence type="ECO:0000256" key="5">
    <source>
        <dbReference type="ARBA" id="ARBA00023002"/>
    </source>
</evidence>
<evidence type="ECO:0000256" key="3">
    <source>
        <dbReference type="ARBA" id="ARBA00022617"/>
    </source>
</evidence>
<dbReference type="PANTHER" id="PTHR47955">
    <property type="entry name" value="CYTOCHROME P450 FAMILY 71 PROTEIN"/>
    <property type="match status" value="1"/>
</dbReference>
<evidence type="ECO:0000256" key="4">
    <source>
        <dbReference type="ARBA" id="ARBA00022723"/>
    </source>
</evidence>
<comment type="caution">
    <text evidence="9">The sequence shown here is derived from an EMBL/GenBank/DDBJ whole genome shotgun (WGS) entry which is preliminary data.</text>
</comment>
<evidence type="ECO:0000256" key="8">
    <source>
        <dbReference type="SAM" id="MobiDB-lite"/>
    </source>
</evidence>
<keyword evidence="7" id="KW-0503">Monooxygenase</keyword>
<dbReference type="Gene3D" id="1.10.630.10">
    <property type="entry name" value="Cytochrome P450"/>
    <property type="match status" value="1"/>
</dbReference>
<feature type="compositionally biased region" description="Polar residues" evidence="8">
    <location>
        <begin position="156"/>
        <end position="171"/>
    </location>
</feature>
<evidence type="ECO:0000313" key="10">
    <source>
        <dbReference type="Proteomes" id="UP001054889"/>
    </source>
</evidence>
<evidence type="ECO:0000256" key="2">
    <source>
        <dbReference type="ARBA" id="ARBA00010617"/>
    </source>
</evidence>
<evidence type="ECO:0000256" key="6">
    <source>
        <dbReference type="ARBA" id="ARBA00023004"/>
    </source>
</evidence>
<name>A0AAV5FPY7_ELECO</name>
<keyword evidence="5" id="KW-0560">Oxidoreductase</keyword>
<comment type="similarity">
    <text evidence="2">Belongs to the cytochrome P450 family.</text>
</comment>
<keyword evidence="4" id="KW-0479">Metal-binding</keyword>
<dbReference type="InterPro" id="IPR036396">
    <property type="entry name" value="Cyt_P450_sf"/>
</dbReference>
<organism evidence="9 10">
    <name type="scientific">Eleusine coracana subsp. coracana</name>
    <dbReference type="NCBI Taxonomy" id="191504"/>
    <lineage>
        <taxon>Eukaryota</taxon>
        <taxon>Viridiplantae</taxon>
        <taxon>Streptophyta</taxon>
        <taxon>Embryophyta</taxon>
        <taxon>Tracheophyta</taxon>
        <taxon>Spermatophyta</taxon>
        <taxon>Magnoliopsida</taxon>
        <taxon>Liliopsida</taxon>
        <taxon>Poales</taxon>
        <taxon>Poaceae</taxon>
        <taxon>PACMAD clade</taxon>
        <taxon>Chloridoideae</taxon>
        <taxon>Cynodonteae</taxon>
        <taxon>Eleusininae</taxon>
        <taxon>Eleusine</taxon>
    </lineage>
</organism>
<evidence type="ECO:0000256" key="7">
    <source>
        <dbReference type="ARBA" id="ARBA00023033"/>
    </source>
</evidence>
<evidence type="ECO:0000313" key="9">
    <source>
        <dbReference type="EMBL" id="GJN37022.1"/>
    </source>
</evidence>
<dbReference type="AlphaFoldDB" id="A0AAV5FPY7"/>
<dbReference type="SUPFAM" id="SSF48264">
    <property type="entry name" value="Cytochrome P450"/>
    <property type="match status" value="1"/>
</dbReference>
<evidence type="ECO:0000256" key="1">
    <source>
        <dbReference type="ARBA" id="ARBA00001971"/>
    </source>
</evidence>
<dbReference type="Pfam" id="PF00067">
    <property type="entry name" value="p450"/>
    <property type="match status" value="1"/>
</dbReference>
<dbReference type="EMBL" id="BQKI01000092">
    <property type="protein sequence ID" value="GJN37022.1"/>
    <property type="molecule type" value="Genomic_DNA"/>
</dbReference>
<reference evidence="9" key="2">
    <citation type="submission" date="2021-12" db="EMBL/GenBank/DDBJ databases">
        <title>Resequencing data analysis of finger millet.</title>
        <authorList>
            <person name="Hatakeyama M."/>
            <person name="Aluri S."/>
            <person name="Balachadran M.T."/>
            <person name="Sivarajan S.R."/>
            <person name="Poveda L."/>
            <person name="Shimizu-Inatsugi R."/>
            <person name="Schlapbach R."/>
            <person name="Sreeman S.M."/>
            <person name="Shimizu K.K."/>
        </authorList>
    </citation>
    <scope>NUCLEOTIDE SEQUENCE</scope>
</reference>
<keyword evidence="10" id="KW-1185">Reference proteome</keyword>
<reference evidence="9" key="1">
    <citation type="journal article" date="2018" name="DNA Res.">
        <title>Multiple hybrid de novo genome assembly of finger millet, an orphan allotetraploid crop.</title>
        <authorList>
            <person name="Hatakeyama M."/>
            <person name="Aluri S."/>
            <person name="Balachadran M.T."/>
            <person name="Sivarajan S.R."/>
            <person name="Patrignani A."/>
            <person name="Gruter S."/>
            <person name="Poveda L."/>
            <person name="Shimizu-Inatsugi R."/>
            <person name="Baeten J."/>
            <person name="Francoijs K.J."/>
            <person name="Nataraja K.N."/>
            <person name="Reddy Y.A.N."/>
            <person name="Phadnis S."/>
            <person name="Ravikumar R.L."/>
            <person name="Schlapbach R."/>
            <person name="Sreeman S.M."/>
            <person name="Shimizu K.K."/>
        </authorList>
    </citation>
    <scope>NUCLEOTIDE SEQUENCE</scope>
</reference>
<keyword evidence="6" id="KW-0408">Iron</keyword>
<dbReference type="GO" id="GO:0016705">
    <property type="term" value="F:oxidoreductase activity, acting on paired donors, with incorporation or reduction of molecular oxygen"/>
    <property type="evidence" value="ECO:0007669"/>
    <property type="project" value="InterPro"/>
</dbReference>
<comment type="cofactor">
    <cofactor evidence="1">
        <name>heme</name>
        <dbReference type="ChEBI" id="CHEBI:30413"/>
    </cofactor>
</comment>
<keyword evidence="3" id="KW-0349">Heme</keyword>
<accession>A0AAV5FPY7</accession>
<dbReference type="GO" id="GO:0020037">
    <property type="term" value="F:heme binding"/>
    <property type="evidence" value="ECO:0007669"/>
    <property type="project" value="InterPro"/>
</dbReference>
<gene>
    <name evidence="9" type="primary">gb25940</name>
    <name evidence="9" type="ORF">PR202_gb25940</name>
</gene>
<feature type="region of interest" description="Disordered" evidence="8">
    <location>
        <begin position="150"/>
        <end position="171"/>
    </location>
</feature>
<dbReference type="GO" id="GO:0004497">
    <property type="term" value="F:monooxygenase activity"/>
    <property type="evidence" value="ECO:0007669"/>
    <property type="project" value="UniProtKB-KW"/>
</dbReference>
<proteinExistence type="inferred from homology"/>
<dbReference type="InterPro" id="IPR001128">
    <property type="entry name" value="Cyt_P450"/>
</dbReference>
<protein>
    <submittedName>
        <fullName evidence="9">Uncharacterized protein</fullName>
    </submittedName>
</protein>
<dbReference type="Proteomes" id="UP001054889">
    <property type="component" value="Unassembled WGS sequence"/>
</dbReference>
<sequence length="171" mass="18764">MRKVCVVELLSARQVRRMERIRQDEVARLVESIIASAASPVVDLSQELTKLTNNIVGWAVFGGNCRQQREYLQQLGVVTTLAGGFSLPDLFPSSRLVRWLSGAMRDLKRSHAESTASLVASSRSARKSAVPQPSLAPALKRRIRLTCFSGCKRKTPSSSLSQREPSALSSP</sequence>